<dbReference type="PANTHER" id="PTHR43229">
    <property type="entry name" value="NODULATION PROTEIN J"/>
    <property type="match status" value="1"/>
</dbReference>
<reference evidence="7" key="3">
    <citation type="journal article" date="2023" name="Int. J. Syst. Evol. Microbiol.">
        <title>Sellimonas catena sp. nov., isolated from human faeces.</title>
        <authorList>
            <person name="Hisatomi A."/>
            <person name="Ohkuma M."/>
            <person name="Sakamoto M."/>
        </authorList>
    </citation>
    <scope>NUCLEOTIDE SEQUENCE</scope>
    <source>
        <strain evidence="7">18CBH55</strain>
    </source>
</reference>
<dbReference type="Proteomes" id="UP001145094">
    <property type="component" value="Unassembled WGS sequence"/>
</dbReference>
<feature type="transmembrane region" description="Helical" evidence="5">
    <location>
        <begin position="129"/>
        <end position="154"/>
    </location>
</feature>
<evidence type="ECO:0000256" key="4">
    <source>
        <dbReference type="ARBA" id="ARBA00023136"/>
    </source>
</evidence>
<reference evidence="7" key="1">
    <citation type="submission" date="2022-11" db="EMBL/GenBank/DDBJ databases">
        <title>Draft genome sequence of Sellimonas catena strain 18CBH55.</title>
        <authorList>
            <person name="Atsushi H."/>
            <person name="Moriya O."/>
            <person name="Mitsuo S."/>
        </authorList>
    </citation>
    <scope>NUCLEOTIDE SEQUENCE</scope>
    <source>
        <strain evidence="7">18CBH55</strain>
    </source>
</reference>
<proteinExistence type="predicted"/>
<dbReference type="RefSeq" id="WP_281845067.1">
    <property type="nucleotide sequence ID" value="NZ_BSCH01000009.1"/>
</dbReference>
<accession>A0A9W6CF18</accession>
<dbReference type="InterPro" id="IPR051784">
    <property type="entry name" value="Nod_factor_ABC_transporter"/>
</dbReference>
<evidence type="ECO:0000256" key="3">
    <source>
        <dbReference type="ARBA" id="ARBA00022989"/>
    </source>
</evidence>
<dbReference type="InterPro" id="IPR013525">
    <property type="entry name" value="ABC2_TM"/>
</dbReference>
<dbReference type="AlphaFoldDB" id="A0A9W6CF18"/>
<protein>
    <recommendedName>
        <fullName evidence="6">ABC-2 type transporter transmembrane domain-containing protein</fullName>
    </recommendedName>
</protein>
<comment type="subcellular location">
    <subcellularLocation>
        <location evidence="1">Membrane</location>
        <topology evidence="1">Multi-pass membrane protein</topology>
    </subcellularLocation>
</comment>
<feature type="domain" description="ABC-2 type transporter transmembrane" evidence="6">
    <location>
        <begin position="55"/>
        <end position="230"/>
    </location>
</feature>
<sequence length="237" mass="26186">MNAFFYGVSLQWKMDIRSRTLLLTCYLVPLLFFAVMGGIFTSVMPEAKETLIQSMTVFGVSMGALIGVPPSLVEIYGSKIRQVYKSNGVPEWLGFFTTGLSAFVHLFCMSMILFFSAPLFFDAEFPEHPVAYVVSLVLFLVVTISVAGVIGLMVKDQSKTSMWSMLVFLPSILLSGILFPKELLPNVLQVIGNAFPAAWGYRLMTGAGEWTENFISLAVILILALLLCGIGIRRNKE</sequence>
<keyword evidence="4 5" id="KW-0472">Membrane</keyword>
<evidence type="ECO:0000256" key="2">
    <source>
        <dbReference type="ARBA" id="ARBA00022692"/>
    </source>
</evidence>
<feature type="transmembrane region" description="Helical" evidence="5">
    <location>
        <begin position="21"/>
        <end position="44"/>
    </location>
</feature>
<feature type="transmembrane region" description="Helical" evidence="5">
    <location>
        <begin position="92"/>
        <end position="117"/>
    </location>
</feature>
<dbReference type="EMBL" id="BSCH01000009">
    <property type="protein sequence ID" value="GLG90134.1"/>
    <property type="molecule type" value="Genomic_DNA"/>
</dbReference>
<feature type="transmembrane region" description="Helical" evidence="5">
    <location>
        <begin position="50"/>
        <end position="72"/>
    </location>
</feature>
<keyword evidence="3 5" id="KW-1133">Transmembrane helix</keyword>
<evidence type="ECO:0000313" key="7">
    <source>
        <dbReference type="EMBL" id="GLG90134.1"/>
    </source>
</evidence>
<evidence type="ECO:0000259" key="6">
    <source>
        <dbReference type="Pfam" id="PF12698"/>
    </source>
</evidence>
<name>A0A9W6CF18_9FIRM</name>
<organism evidence="7 8">
    <name type="scientific">Sellimonas catena</name>
    <dbReference type="NCBI Taxonomy" id="2994035"/>
    <lineage>
        <taxon>Bacteria</taxon>
        <taxon>Bacillati</taxon>
        <taxon>Bacillota</taxon>
        <taxon>Clostridia</taxon>
        <taxon>Lachnospirales</taxon>
        <taxon>Lachnospiraceae</taxon>
        <taxon>Sellimonas</taxon>
    </lineage>
</organism>
<comment type="caution">
    <text evidence="7">The sequence shown here is derived from an EMBL/GenBank/DDBJ whole genome shotgun (WGS) entry which is preliminary data.</text>
</comment>
<evidence type="ECO:0000256" key="5">
    <source>
        <dbReference type="SAM" id="Phobius"/>
    </source>
</evidence>
<evidence type="ECO:0000313" key="8">
    <source>
        <dbReference type="Proteomes" id="UP001145094"/>
    </source>
</evidence>
<feature type="transmembrane region" description="Helical" evidence="5">
    <location>
        <begin position="214"/>
        <end position="232"/>
    </location>
</feature>
<gene>
    <name evidence="7" type="ORF">Selli2_15610</name>
</gene>
<evidence type="ECO:0000256" key="1">
    <source>
        <dbReference type="ARBA" id="ARBA00004141"/>
    </source>
</evidence>
<dbReference type="Pfam" id="PF12698">
    <property type="entry name" value="ABC2_membrane_3"/>
    <property type="match status" value="1"/>
</dbReference>
<dbReference type="GO" id="GO:0140359">
    <property type="term" value="F:ABC-type transporter activity"/>
    <property type="evidence" value="ECO:0007669"/>
    <property type="project" value="InterPro"/>
</dbReference>
<feature type="transmembrane region" description="Helical" evidence="5">
    <location>
        <begin position="161"/>
        <end position="179"/>
    </location>
</feature>
<dbReference type="PANTHER" id="PTHR43229:SF6">
    <property type="entry name" value="ABC-TYPE MULTIDRUG TRANSPORT SYSTEM, PERMEASE COMPONENT"/>
    <property type="match status" value="1"/>
</dbReference>
<dbReference type="GO" id="GO:0016020">
    <property type="term" value="C:membrane"/>
    <property type="evidence" value="ECO:0007669"/>
    <property type="project" value="UniProtKB-SubCell"/>
</dbReference>
<keyword evidence="2 5" id="KW-0812">Transmembrane</keyword>
<reference evidence="7" key="2">
    <citation type="submission" date="2022-11" db="EMBL/GenBank/DDBJ databases">
        <title>Draft genome sequence of Sellimonas catena strain 18CBH55.</title>
        <authorList>
            <person name="Hisatomi A."/>
            <person name="Ohkuma M."/>
            <person name="Sakamoto M."/>
        </authorList>
    </citation>
    <scope>NUCLEOTIDE SEQUENCE</scope>
    <source>
        <strain evidence="7">18CBH55</strain>
    </source>
</reference>